<feature type="region of interest" description="Disordered" evidence="1">
    <location>
        <begin position="233"/>
        <end position="254"/>
    </location>
</feature>
<sequence length="1124" mass="123894">FHLSYLSLINTADADAFVLVQLDCQDQPSGLLILGKLFFLGHFRFESPARTDTDTEVVADRLPTEPGQLAAAAATADDNSATVTASSESDKHNHIWLYECQHNHFYYLCFPPYCAPGGLRSRLFPSSSESELSLGGESNNPFELLTHNPYLPAFVTEVIEDCQHDWNELGGSKCSFKRHSSSNPGATHCHKHHYERELLLQAAQQSVAQVASRLSALTAILVSEQTIHIRTEQRPQTEQLDQHQGPQFPSGQSFSIFDKSIMTNRERTPSPAIHVAATTPTTPSNNKLPLNAGKPIPQAVLVYHESAYSIVFRDHLRRQQKAIRQTSTLMEQSSHGDIGGNESSTGSGRPRAYKQHPANNTTRGGAAYKTIMEETDMGYESTGSRGSTHSGGGESSSSVTSFRGGSSHPTRHNNNNNNNNNKVPLSELQPVVVANFQPVIQPLEPLELNSSNIFEPLLDADPSSLEMTEAEQEVVELLRKEQAVVKTIRNADWTAFLQKFTPEEEGGWGKHEHHPSRRTHHGESGGDNSDMKYPFNSFVTSTSLLPSCGKKMRCFGSTNEYAVGVVFALPSTYPDNSSEDEAARRTKTWSWPSGYSAKTEFNIDDHGNLINGREEALVPLSGLRQMNHSYMHDKDYVVGGRLVIGGLSTIPYNEVYIRVGGPGRISCGMDVSSGKNCNDADGTGRSLDHGIGIPVALFVREAGYGHLVRLFRTRARFASIFGVDAAHGIPLLYISPELGVRVFTQKLQHQVLKVMAWDLNPFQNPSLAHKTGIDNTSEPFLQQKLEELLDLDDDDMKQVLTPEEMARIAGGFGATDESVANLLHQAMQRDIMEKKSDPLTDSGHNLQDLVNEGLAFALRANDYHTSRQLLILYTLVAAKRHGRSDSINLLESDEGYQSDTSKASSSSKWRDAQTDSIVEKIGGSDGTSTLGKEYVPPPPPPPPLDTDRLRSATNSDGLLAVLGAAQVLRAMQDGSAKRRVKESIDAIEEWIENGEQSVAFRVASWRDQRAAQGDLKIAMENDSNFMAFISNKAISNRTKFAKQLREAAEVTEFDSLRFLKAIHSALTQMHSPCLRLELLQYILGLDNRYSVAHVTRSVELAATCLNLSETDVFNNDDQNNKAIL</sequence>
<reference evidence="2 3" key="1">
    <citation type="submission" date="2024-10" db="EMBL/GenBank/DDBJ databases">
        <title>Updated reference genomes for cyclostephanoid diatoms.</title>
        <authorList>
            <person name="Roberts W.R."/>
            <person name="Alverson A.J."/>
        </authorList>
    </citation>
    <scope>NUCLEOTIDE SEQUENCE [LARGE SCALE GENOMIC DNA]</scope>
    <source>
        <strain evidence="2 3">AJA232-27</strain>
    </source>
</reference>
<name>A0ABD3M149_9STRA</name>
<protein>
    <recommendedName>
        <fullName evidence="4">EF-hand domain-containing protein</fullName>
    </recommendedName>
</protein>
<evidence type="ECO:0000313" key="3">
    <source>
        <dbReference type="Proteomes" id="UP001530293"/>
    </source>
</evidence>
<feature type="compositionally biased region" description="Basic residues" evidence="1">
    <location>
        <begin position="511"/>
        <end position="520"/>
    </location>
</feature>
<feature type="non-terminal residue" evidence="2">
    <location>
        <position position="1"/>
    </location>
</feature>
<feature type="compositionally biased region" description="Polar residues" evidence="1">
    <location>
        <begin position="323"/>
        <end position="347"/>
    </location>
</feature>
<feature type="compositionally biased region" description="Polar residues" evidence="1">
    <location>
        <begin position="236"/>
        <end position="254"/>
    </location>
</feature>
<dbReference type="Proteomes" id="UP001530293">
    <property type="component" value="Unassembled WGS sequence"/>
</dbReference>
<dbReference type="EMBL" id="JALLBG020000254">
    <property type="protein sequence ID" value="KAL3757764.1"/>
    <property type="molecule type" value="Genomic_DNA"/>
</dbReference>
<feature type="region of interest" description="Disordered" evidence="1">
    <location>
        <begin position="323"/>
        <end position="366"/>
    </location>
</feature>
<evidence type="ECO:0000313" key="2">
    <source>
        <dbReference type="EMBL" id="KAL3757764.1"/>
    </source>
</evidence>
<evidence type="ECO:0000256" key="1">
    <source>
        <dbReference type="SAM" id="MobiDB-lite"/>
    </source>
</evidence>
<feature type="region of interest" description="Disordered" evidence="1">
    <location>
        <begin position="894"/>
        <end position="913"/>
    </location>
</feature>
<feature type="compositionally biased region" description="Low complexity" evidence="1">
    <location>
        <begin position="898"/>
        <end position="907"/>
    </location>
</feature>
<dbReference type="AlphaFoldDB" id="A0ABD3M149"/>
<feature type="compositionally biased region" description="Low complexity" evidence="1">
    <location>
        <begin position="395"/>
        <end position="421"/>
    </location>
</feature>
<feature type="region of interest" description="Disordered" evidence="1">
    <location>
        <begin position="378"/>
        <end position="423"/>
    </location>
</feature>
<accession>A0ABD3M149</accession>
<evidence type="ECO:0008006" key="4">
    <source>
        <dbReference type="Google" id="ProtNLM"/>
    </source>
</evidence>
<feature type="compositionally biased region" description="Pro residues" evidence="1">
    <location>
        <begin position="935"/>
        <end position="944"/>
    </location>
</feature>
<proteinExistence type="predicted"/>
<organism evidence="2 3">
    <name type="scientific">Discostella pseudostelligera</name>
    <dbReference type="NCBI Taxonomy" id="259834"/>
    <lineage>
        <taxon>Eukaryota</taxon>
        <taxon>Sar</taxon>
        <taxon>Stramenopiles</taxon>
        <taxon>Ochrophyta</taxon>
        <taxon>Bacillariophyta</taxon>
        <taxon>Coscinodiscophyceae</taxon>
        <taxon>Thalassiosirophycidae</taxon>
        <taxon>Stephanodiscales</taxon>
        <taxon>Stephanodiscaceae</taxon>
        <taxon>Discostella</taxon>
    </lineage>
</organism>
<feature type="region of interest" description="Disordered" evidence="1">
    <location>
        <begin position="504"/>
        <end position="529"/>
    </location>
</feature>
<comment type="caution">
    <text evidence="2">The sequence shown here is derived from an EMBL/GenBank/DDBJ whole genome shotgun (WGS) entry which is preliminary data.</text>
</comment>
<feature type="region of interest" description="Disordered" evidence="1">
    <location>
        <begin position="920"/>
        <end position="947"/>
    </location>
</feature>
<gene>
    <name evidence="2" type="ORF">ACHAWU_000405</name>
</gene>
<keyword evidence="3" id="KW-1185">Reference proteome</keyword>